<dbReference type="EMBL" id="CP001769">
    <property type="protein sequence ID" value="ADB38246.1"/>
    <property type="molecule type" value="Genomic_DNA"/>
</dbReference>
<name>D2QEJ4_SPILD</name>
<proteinExistence type="predicted"/>
<evidence type="ECO:0000313" key="2">
    <source>
        <dbReference type="Proteomes" id="UP000002028"/>
    </source>
</evidence>
<dbReference type="Proteomes" id="UP000002028">
    <property type="component" value="Chromosome"/>
</dbReference>
<reference evidence="1 2" key="1">
    <citation type="journal article" date="2010" name="Stand. Genomic Sci.">
        <title>Complete genome sequence of Spirosoma linguale type strain (1).</title>
        <authorList>
            <person name="Lail K."/>
            <person name="Sikorski J."/>
            <person name="Saunders E."/>
            <person name="Lapidus A."/>
            <person name="Glavina Del Rio T."/>
            <person name="Copeland A."/>
            <person name="Tice H."/>
            <person name="Cheng J.-F."/>
            <person name="Lucas S."/>
            <person name="Nolan M."/>
            <person name="Bruce D."/>
            <person name="Goodwin L."/>
            <person name="Pitluck S."/>
            <person name="Ivanova N."/>
            <person name="Mavromatis K."/>
            <person name="Ovchinnikova G."/>
            <person name="Pati A."/>
            <person name="Chen A."/>
            <person name="Palaniappan K."/>
            <person name="Land M."/>
            <person name="Hauser L."/>
            <person name="Chang Y.-J."/>
            <person name="Jeffries C.D."/>
            <person name="Chain P."/>
            <person name="Brettin T."/>
            <person name="Detter J.C."/>
            <person name="Schuetze A."/>
            <person name="Rohde M."/>
            <person name="Tindall B.J."/>
            <person name="Goeker M."/>
            <person name="Bristow J."/>
            <person name="Eisen J.A."/>
            <person name="Markowitz V."/>
            <person name="Hugenholtz P."/>
            <person name="Kyrpides N.C."/>
            <person name="Klenk H.-P."/>
            <person name="Chen F."/>
        </authorList>
    </citation>
    <scope>NUCLEOTIDE SEQUENCE [LARGE SCALE GENOMIC DNA]</scope>
    <source>
        <strain evidence="2">ATCC 33905 / DSM 74 / LMG 10896 / Claus 1</strain>
    </source>
</reference>
<dbReference type="KEGG" id="sli:Slin_2224"/>
<gene>
    <name evidence="1" type="ordered locus">Slin_2224</name>
</gene>
<dbReference type="HOGENOM" id="CLU_2976985_0_0_10"/>
<accession>D2QEJ4</accession>
<dbReference type="AlphaFoldDB" id="D2QEJ4"/>
<evidence type="ECO:0000313" key="1">
    <source>
        <dbReference type="EMBL" id="ADB38246.1"/>
    </source>
</evidence>
<keyword evidence="2" id="KW-1185">Reference proteome</keyword>
<sequence length="58" mass="6890">MLYKTCHFFGEEDQNRSFLRIRSVKVLAVFRKAIDIALPLWSIFLNRQGFLSNELIML</sequence>
<protein>
    <submittedName>
        <fullName evidence="1">Uncharacterized protein</fullName>
    </submittedName>
</protein>
<organism evidence="1 2">
    <name type="scientific">Spirosoma linguale (strain ATCC 33905 / DSM 74 / LMG 10896 / Claus 1)</name>
    <dbReference type="NCBI Taxonomy" id="504472"/>
    <lineage>
        <taxon>Bacteria</taxon>
        <taxon>Pseudomonadati</taxon>
        <taxon>Bacteroidota</taxon>
        <taxon>Cytophagia</taxon>
        <taxon>Cytophagales</taxon>
        <taxon>Cytophagaceae</taxon>
        <taxon>Spirosoma</taxon>
    </lineage>
</organism>